<gene>
    <name evidence="2" type="ORF">Psuf_054240</name>
</gene>
<dbReference type="RefSeq" id="WP_173159422.1">
    <property type="nucleotide sequence ID" value="NZ_AP022871.1"/>
</dbReference>
<keyword evidence="1" id="KW-0732">Signal</keyword>
<dbReference type="EMBL" id="AP022871">
    <property type="protein sequence ID" value="BCB88111.1"/>
    <property type="molecule type" value="Genomic_DNA"/>
</dbReference>
<evidence type="ECO:0008006" key="4">
    <source>
        <dbReference type="Google" id="ProtNLM"/>
    </source>
</evidence>
<name>A0A6F8YQB4_9ACTN</name>
<sequence>MQLNKKTLTGLAALGGVAVLGVPRIASAAVSDLDAADGMPWIVEDYSYPGAAEIEATRGIKLVKGDGGIVLADCDGDTDLISVESIGREWFCFQARRDNGWLSLRLDRVFLIGAGGQDVSAKVVANGTEQDVQIPEGELRPIGIGDPNYGVLLELRTTP</sequence>
<dbReference type="Proteomes" id="UP000503011">
    <property type="component" value="Chromosome"/>
</dbReference>
<reference evidence="2 3" key="1">
    <citation type="submission" date="2020-03" db="EMBL/GenBank/DDBJ databases">
        <title>Whole genome shotgun sequence of Phytohabitans suffuscus NBRC 105367.</title>
        <authorList>
            <person name="Komaki H."/>
            <person name="Tamura T."/>
        </authorList>
    </citation>
    <scope>NUCLEOTIDE SEQUENCE [LARGE SCALE GENOMIC DNA]</scope>
    <source>
        <strain evidence="2 3">NBRC 105367</strain>
    </source>
</reference>
<accession>A0A6F8YQB4</accession>
<feature type="chain" id="PRO_5026321451" description="Secreted protein" evidence="1">
    <location>
        <begin position="29"/>
        <end position="159"/>
    </location>
</feature>
<feature type="signal peptide" evidence="1">
    <location>
        <begin position="1"/>
        <end position="28"/>
    </location>
</feature>
<evidence type="ECO:0000313" key="2">
    <source>
        <dbReference type="EMBL" id="BCB88111.1"/>
    </source>
</evidence>
<evidence type="ECO:0000256" key="1">
    <source>
        <dbReference type="SAM" id="SignalP"/>
    </source>
</evidence>
<proteinExistence type="predicted"/>
<dbReference type="AlphaFoldDB" id="A0A6F8YQB4"/>
<evidence type="ECO:0000313" key="3">
    <source>
        <dbReference type="Proteomes" id="UP000503011"/>
    </source>
</evidence>
<organism evidence="2 3">
    <name type="scientific">Phytohabitans suffuscus</name>
    <dbReference type="NCBI Taxonomy" id="624315"/>
    <lineage>
        <taxon>Bacteria</taxon>
        <taxon>Bacillati</taxon>
        <taxon>Actinomycetota</taxon>
        <taxon>Actinomycetes</taxon>
        <taxon>Micromonosporales</taxon>
        <taxon>Micromonosporaceae</taxon>
    </lineage>
</organism>
<reference evidence="2 3" key="2">
    <citation type="submission" date="2020-03" db="EMBL/GenBank/DDBJ databases">
        <authorList>
            <person name="Ichikawa N."/>
            <person name="Kimura A."/>
            <person name="Kitahashi Y."/>
            <person name="Uohara A."/>
        </authorList>
    </citation>
    <scope>NUCLEOTIDE SEQUENCE [LARGE SCALE GENOMIC DNA]</scope>
    <source>
        <strain evidence="2 3">NBRC 105367</strain>
    </source>
</reference>
<keyword evidence="3" id="KW-1185">Reference proteome</keyword>
<protein>
    <recommendedName>
        <fullName evidence="4">Secreted protein</fullName>
    </recommendedName>
</protein>
<dbReference type="KEGG" id="psuu:Psuf_054240"/>